<dbReference type="InterPro" id="IPR005495">
    <property type="entry name" value="LptG/LptF_permease"/>
</dbReference>
<keyword evidence="5 6" id="KW-0472">Membrane</keyword>
<evidence type="ECO:0000313" key="8">
    <source>
        <dbReference type="Proteomes" id="UP000245872"/>
    </source>
</evidence>
<protein>
    <recommendedName>
        <fullName evidence="9">YjgP/YjgQ family permease</fullName>
    </recommendedName>
</protein>
<feature type="transmembrane region" description="Helical" evidence="6">
    <location>
        <begin position="307"/>
        <end position="327"/>
    </location>
</feature>
<dbReference type="PANTHER" id="PTHR33529:SF8">
    <property type="entry name" value="PERMEASE, YJGP_YJGQ FAMILY"/>
    <property type="match status" value="1"/>
</dbReference>
<keyword evidence="2" id="KW-1003">Cell membrane</keyword>
<feature type="transmembrane region" description="Helical" evidence="6">
    <location>
        <begin position="50"/>
        <end position="78"/>
    </location>
</feature>
<keyword evidence="8" id="KW-1185">Reference proteome</keyword>
<sequence length="359" mass="41389">MKLIDTYIYRKFFSTFLVALSITTLLIIFIHLTENVNHLKKEHLSYKQIGHYYCLLLPYMLSLLMPIIVFGTTIWVTTRLAQRSEIIALLSGGISFHRILLPYFMVACLLTAANFYLTGWLLATTNKSRLLFESKYLNNTVLTSNPPAYIHLKIGSNQYLHVNTYYPYSYTGYHVCLDTFQHATLIERIQAAKIKWDPKAQTWVLQSWQRRLFSSKKETLTEGDKLKLPLAVDPEDFSINPRLREGLTLPELDLHIQKLLLKGNDSVRFFIAEKYIRYMTPFAIIILITLGFLVAVHKPRGGIGRQITLGFVLAGLYIALFLSAKIITEAQSNYPLLEIWLPNIIFSLICIIFYILVPK</sequence>
<keyword evidence="4 6" id="KW-1133">Transmembrane helix</keyword>
<gene>
    <name evidence="7" type="ORF">DK880_00244</name>
</gene>
<reference evidence="7 8" key="1">
    <citation type="submission" date="2018-05" db="EMBL/GenBank/DDBJ databases">
        <title>Candidatus Cardinium hertigii Genome Assembly.</title>
        <authorList>
            <person name="Showmaker K.C."/>
            <person name="Walden K.O."/>
            <person name="Fields C.J."/>
            <person name="Lambert K.N."/>
            <person name="Hudson M.E."/>
        </authorList>
    </citation>
    <scope>NUCLEOTIDE SEQUENCE [LARGE SCALE GENOMIC DNA]</scope>
    <source>
        <strain evidence="8">cHgTN10</strain>
    </source>
</reference>
<evidence type="ECO:0000313" key="7">
    <source>
        <dbReference type="EMBL" id="AWN81576.1"/>
    </source>
</evidence>
<proteinExistence type="predicted"/>
<evidence type="ECO:0008006" key="9">
    <source>
        <dbReference type="Google" id="ProtNLM"/>
    </source>
</evidence>
<organism evidence="7 8">
    <name type="scientific">Candidatus Cardinium hertigii</name>
    <dbReference type="NCBI Taxonomy" id="247481"/>
    <lineage>
        <taxon>Bacteria</taxon>
        <taxon>Pseudomonadati</taxon>
        <taxon>Bacteroidota</taxon>
        <taxon>Cytophagia</taxon>
        <taxon>Cytophagales</taxon>
        <taxon>Amoebophilaceae</taxon>
        <taxon>Candidatus Cardinium</taxon>
    </lineage>
</organism>
<dbReference type="AlphaFoldDB" id="A0A2Z3LCC5"/>
<dbReference type="Proteomes" id="UP000245872">
    <property type="component" value="Chromosome"/>
</dbReference>
<feature type="transmembrane region" description="Helical" evidence="6">
    <location>
        <begin position="12"/>
        <end position="30"/>
    </location>
</feature>
<dbReference type="Pfam" id="PF03739">
    <property type="entry name" value="LptF_LptG"/>
    <property type="match status" value="1"/>
</dbReference>
<evidence type="ECO:0000256" key="4">
    <source>
        <dbReference type="ARBA" id="ARBA00022989"/>
    </source>
</evidence>
<evidence type="ECO:0000256" key="5">
    <source>
        <dbReference type="ARBA" id="ARBA00023136"/>
    </source>
</evidence>
<evidence type="ECO:0000256" key="1">
    <source>
        <dbReference type="ARBA" id="ARBA00004651"/>
    </source>
</evidence>
<dbReference type="RefSeq" id="WP_109997025.1">
    <property type="nucleotide sequence ID" value="NZ_CP029619.1"/>
</dbReference>
<dbReference type="PANTHER" id="PTHR33529">
    <property type="entry name" value="SLR0882 PROTEIN-RELATED"/>
    <property type="match status" value="1"/>
</dbReference>
<keyword evidence="3 6" id="KW-0812">Transmembrane</keyword>
<feature type="transmembrane region" description="Helical" evidence="6">
    <location>
        <begin position="339"/>
        <end position="357"/>
    </location>
</feature>
<name>A0A2Z3LCC5_9BACT</name>
<evidence type="ECO:0000256" key="6">
    <source>
        <dbReference type="SAM" id="Phobius"/>
    </source>
</evidence>
<evidence type="ECO:0000256" key="2">
    <source>
        <dbReference type="ARBA" id="ARBA00022475"/>
    </source>
</evidence>
<dbReference type="KEGG" id="cher:DK880_00244"/>
<feature type="transmembrane region" description="Helical" evidence="6">
    <location>
        <begin position="99"/>
        <end position="123"/>
    </location>
</feature>
<dbReference type="GO" id="GO:0043190">
    <property type="term" value="C:ATP-binding cassette (ABC) transporter complex"/>
    <property type="evidence" value="ECO:0007669"/>
    <property type="project" value="TreeGrafter"/>
</dbReference>
<feature type="transmembrane region" description="Helical" evidence="6">
    <location>
        <begin position="275"/>
        <end position="295"/>
    </location>
</feature>
<dbReference type="OrthoDB" id="9807977at2"/>
<evidence type="ECO:0000256" key="3">
    <source>
        <dbReference type="ARBA" id="ARBA00022692"/>
    </source>
</evidence>
<accession>A0A2Z3LCC5</accession>
<dbReference type="GO" id="GO:0015920">
    <property type="term" value="P:lipopolysaccharide transport"/>
    <property type="evidence" value="ECO:0007669"/>
    <property type="project" value="TreeGrafter"/>
</dbReference>
<comment type="subcellular location">
    <subcellularLocation>
        <location evidence="1">Cell membrane</location>
        <topology evidence="1">Multi-pass membrane protein</topology>
    </subcellularLocation>
</comment>
<dbReference type="EMBL" id="CP029619">
    <property type="protein sequence ID" value="AWN81576.1"/>
    <property type="molecule type" value="Genomic_DNA"/>
</dbReference>